<dbReference type="Pfam" id="PF08246">
    <property type="entry name" value="Inhibitor_I29"/>
    <property type="match status" value="1"/>
</dbReference>
<dbReference type="SUPFAM" id="SSF54001">
    <property type="entry name" value="Cysteine proteinases"/>
    <property type="match status" value="1"/>
</dbReference>
<evidence type="ECO:0000256" key="5">
    <source>
        <dbReference type="ARBA" id="ARBA00023145"/>
    </source>
</evidence>
<dbReference type="OrthoDB" id="6064724at2759"/>
<evidence type="ECO:0000259" key="8">
    <source>
        <dbReference type="SMART" id="SM00848"/>
    </source>
</evidence>
<name>A0A8B6HFT9_MYTGA</name>
<dbReference type="CDD" id="cd02248">
    <property type="entry name" value="Peptidase_C1A"/>
    <property type="match status" value="1"/>
</dbReference>
<keyword evidence="10" id="KW-1185">Reference proteome</keyword>
<dbReference type="Proteomes" id="UP000596742">
    <property type="component" value="Unassembled WGS sequence"/>
</dbReference>
<evidence type="ECO:0000256" key="2">
    <source>
        <dbReference type="ARBA" id="ARBA00022670"/>
    </source>
</evidence>
<dbReference type="InterPro" id="IPR013201">
    <property type="entry name" value="Prot_inhib_I29"/>
</dbReference>
<dbReference type="PROSITE" id="PS00139">
    <property type="entry name" value="THIOL_PROTEASE_CYS"/>
    <property type="match status" value="1"/>
</dbReference>
<protein>
    <submittedName>
        <fullName evidence="9">Uncharacterized protein</fullName>
    </submittedName>
</protein>
<evidence type="ECO:0000256" key="6">
    <source>
        <dbReference type="ARBA" id="ARBA00023157"/>
    </source>
</evidence>
<dbReference type="PANTHER" id="PTHR12411">
    <property type="entry name" value="CYSTEINE PROTEASE FAMILY C1-RELATED"/>
    <property type="match status" value="1"/>
</dbReference>
<keyword evidence="2" id="KW-0645">Protease</keyword>
<dbReference type="SMART" id="SM00645">
    <property type="entry name" value="Pept_C1"/>
    <property type="match status" value="1"/>
</dbReference>
<evidence type="ECO:0000256" key="1">
    <source>
        <dbReference type="ARBA" id="ARBA00008455"/>
    </source>
</evidence>
<dbReference type="InterPro" id="IPR000169">
    <property type="entry name" value="Pept_cys_AS"/>
</dbReference>
<evidence type="ECO:0000256" key="3">
    <source>
        <dbReference type="ARBA" id="ARBA00022801"/>
    </source>
</evidence>
<feature type="domain" description="Cathepsin propeptide inhibitor" evidence="8">
    <location>
        <begin position="41"/>
        <end position="100"/>
    </location>
</feature>
<feature type="domain" description="Peptidase C1A papain C-terminal" evidence="7">
    <location>
        <begin position="130"/>
        <end position="223"/>
    </location>
</feature>
<dbReference type="Gene3D" id="1.10.287.2250">
    <property type="match status" value="1"/>
</dbReference>
<dbReference type="GO" id="GO:0006508">
    <property type="term" value="P:proteolysis"/>
    <property type="evidence" value="ECO:0007669"/>
    <property type="project" value="UniProtKB-KW"/>
</dbReference>
<keyword evidence="4" id="KW-0788">Thiol protease</keyword>
<dbReference type="GO" id="GO:0008234">
    <property type="term" value="F:cysteine-type peptidase activity"/>
    <property type="evidence" value="ECO:0007669"/>
    <property type="project" value="UniProtKB-KW"/>
</dbReference>
<dbReference type="InterPro" id="IPR038765">
    <property type="entry name" value="Papain-like_cys_pep_sf"/>
</dbReference>
<dbReference type="SMART" id="SM00848">
    <property type="entry name" value="Inhibitor_I29"/>
    <property type="match status" value="1"/>
</dbReference>
<reference evidence="9" key="1">
    <citation type="submission" date="2018-11" db="EMBL/GenBank/DDBJ databases">
        <authorList>
            <person name="Alioto T."/>
            <person name="Alioto T."/>
        </authorList>
    </citation>
    <scope>NUCLEOTIDE SEQUENCE</scope>
</reference>
<dbReference type="Pfam" id="PF00112">
    <property type="entry name" value="Peptidase_C1"/>
    <property type="match status" value="1"/>
</dbReference>
<organism evidence="9 10">
    <name type="scientific">Mytilus galloprovincialis</name>
    <name type="common">Mediterranean mussel</name>
    <dbReference type="NCBI Taxonomy" id="29158"/>
    <lineage>
        <taxon>Eukaryota</taxon>
        <taxon>Metazoa</taxon>
        <taxon>Spiralia</taxon>
        <taxon>Lophotrochozoa</taxon>
        <taxon>Mollusca</taxon>
        <taxon>Bivalvia</taxon>
        <taxon>Autobranchia</taxon>
        <taxon>Pteriomorphia</taxon>
        <taxon>Mytilida</taxon>
        <taxon>Mytiloidea</taxon>
        <taxon>Mytilidae</taxon>
        <taxon>Mytilinae</taxon>
        <taxon>Mytilus</taxon>
    </lineage>
</organism>
<accession>A0A8B6HFT9</accession>
<dbReference type="InterPro" id="IPR013128">
    <property type="entry name" value="Peptidase_C1A"/>
</dbReference>
<dbReference type="Gene3D" id="3.90.70.10">
    <property type="entry name" value="Cysteine proteinases"/>
    <property type="match status" value="1"/>
</dbReference>
<dbReference type="FunFam" id="3.90.70.10:FF:000332">
    <property type="entry name" value="Cathepsin L1"/>
    <property type="match status" value="1"/>
</dbReference>
<sequence length="223" mass="25579">MQRVLTGTNIHPLMFRLFILVAIGVAALASSLITPELDNQWEEFKLTYKKTYSPSEHQQRRIIWESNLRYIRKHNIDAEKGLHTYILGENEYSDMTNKEFVSVMNGFRMRNSRRDGNTFLAPDGVTVNSLPSTVDWRTKGYVTKVKNQKACGSCWAFSAVGSVEGQWFKKTQTLVSLSEQNILDCLSQGNCLGGWIDDAFQYIKNNSGIDSEESYPYRDHVRF</sequence>
<keyword evidence="3" id="KW-0378">Hydrolase</keyword>
<evidence type="ECO:0000256" key="4">
    <source>
        <dbReference type="ARBA" id="ARBA00022807"/>
    </source>
</evidence>
<evidence type="ECO:0000259" key="7">
    <source>
        <dbReference type="SMART" id="SM00645"/>
    </source>
</evidence>
<dbReference type="InterPro" id="IPR000668">
    <property type="entry name" value="Peptidase_C1A_C"/>
</dbReference>
<evidence type="ECO:0000313" key="9">
    <source>
        <dbReference type="EMBL" id="VDI78500.1"/>
    </source>
</evidence>
<evidence type="ECO:0000313" key="10">
    <source>
        <dbReference type="Proteomes" id="UP000596742"/>
    </source>
</evidence>
<dbReference type="EMBL" id="UYJE01009973">
    <property type="protein sequence ID" value="VDI78500.1"/>
    <property type="molecule type" value="Genomic_DNA"/>
</dbReference>
<keyword evidence="5" id="KW-0865">Zymogen</keyword>
<dbReference type="AlphaFoldDB" id="A0A8B6HFT9"/>
<gene>
    <name evidence="9" type="ORF">MGAL_10B002482</name>
</gene>
<keyword evidence="6" id="KW-1015">Disulfide bond</keyword>
<comment type="similarity">
    <text evidence="1">Belongs to the peptidase C1 family.</text>
</comment>
<proteinExistence type="inferred from homology"/>
<dbReference type="InterPro" id="IPR039417">
    <property type="entry name" value="Peptidase_C1A_papain-like"/>
</dbReference>
<comment type="caution">
    <text evidence="9">The sequence shown here is derived from an EMBL/GenBank/DDBJ whole genome shotgun (WGS) entry which is preliminary data.</text>
</comment>